<feature type="domain" description="Reverse transcriptase Ty1/copia-type" evidence="1">
    <location>
        <begin position="11"/>
        <end position="88"/>
    </location>
</feature>
<dbReference type="Pfam" id="PF07727">
    <property type="entry name" value="RVT_2"/>
    <property type="match status" value="1"/>
</dbReference>
<keyword evidence="3" id="KW-1185">Reference proteome</keyword>
<evidence type="ECO:0000313" key="3">
    <source>
        <dbReference type="Proteomes" id="UP000467841"/>
    </source>
</evidence>
<dbReference type="EMBL" id="CACVBM020001285">
    <property type="protein sequence ID" value="CAA7043621.1"/>
    <property type="molecule type" value="Genomic_DNA"/>
</dbReference>
<reference evidence="2" key="1">
    <citation type="submission" date="2020-01" db="EMBL/GenBank/DDBJ databases">
        <authorList>
            <person name="Mishra B."/>
        </authorList>
    </citation>
    <scope>NUCLEOTIDE SEQUENCE [LARGE SCALE GENOMIC DNA]</scope>
</reference>
<dbReference type="Proteomes" id="UP000467841">
    <property type="component" value="Unassembled WGS sequence"/>
</dbReference>
<comment type="caution">
    <text evidence="2">The sequence shown here is derived from an EMBL/GenBank/DDBJ whole genome shotgun (WGS) entry which is preliminary data.</text>
</comment>
<dbReference type="InterPro" id="IPR013103">
    <property type="entry name" value="RVT_2"/>
</dbReference>
<dbReference type="PANTHER" id="PTHR11439">
    <property type="entry name" value="GAG-POL-RELATED RETROTRANSPOSON"/>
    <property type="match status" value="1"/>
</dbReference>
<dbReference type="InterPro" id="IPR043502">
    <property type="entry name" value="DNA/RNA_pol_sf"/>
</dbReference>
<dbReference type="SUPFAM" id="SSF56672">
    <property type="entry name" value="DNA/RNA polymerases"/>
    <property type="match status" value="1"/>
</dbReference>
<dbReference type="PANTHER" id="PTHR11439:SF524">
    <property type="entry name" value="RNA-DIRECTED DNA POLYMERASE, PROTEIN KINASE RLK-PELLE-DLSV FAMILY"/>
    <property type="match status" value="1"/>
</dbReference>
<evidence type="ECO:0000313" key="2">
    <source>
        <dbReference type="EMBL" id="CAA7043621.1"/>
    </source>
</evidence>
<dbReference type="OrthoDB" id="1720111at2759"/>
<accession>A0A6D2K2L4</accession>
<dbReference type="CDD" id="cd09272">
    <property type="entry name" value="RNase_HI_RT_Ty1"/>
    <property type="match status" value="1"/>
</dbReference>
<protein>
    <recommendedName>
        <fullName evidence="1">Reverse transcriptase Ty1/copia-type domain-containing protein</fullName>
    </recommendedName>
</protein>
<organism evidence="2 3">
    <name type="scientific">Microthlaspi erraticum</name>
    <dbReference type="NCBI Taxonomy" id="1685480"/>
    <lineage>
        <taxon>Eukaryota</taxon>
        <taxon>Viridiplantae</taxon>
        <taxon>Streptophyta</taxon>
        <taxon>Embryophyta</taxon>
        <taxon>Tracheophyta</taxon>
        <taxon>Spermatophyta</taxon>
        <taxon>Magnoliopsida</taxon>
        <taxon>eudicotyledons</taxon>
        <taxon>Gunneridae</taxon>
        <taxon>Pentapetalae</taxon>
        <taxon>rosids</taxon>
        <taxon>malvids</taxon>
        <taxon>Brassicales</taxon>
        <taxon>Brassicaceae</taxon>
        <taxon>Coluteocarpeae</taxon>
        <taxon>Microthlaspi</taxon>
    </lineage>
</organism>
<proteinExistence type="predicted"/>
<gene>
    <name evidence="2" type="ORF">MERR_LOCUS30856</name>
</gene>
<dbReference type="AlphaFoldDB" id="A0A6D2K2L4"/>
<name>A0A6D2K2L4_9BRAS</name>
<sequence length="255" mass="28861">MTRDKDIAYLLLYVDDIGLMASSSSLLQSIITSLHSEFEMTDLGPLHYFLGISVQQNHEGLFLHQQNYAADIRHRANMTNCNPCHTPVDTKPKLAASDSPPVADPMLYRSLASALQYLTFTRPDISYAVQQVCLFMHDPREAYFTALKRILRYIKGTISHGLQIYRNSTPNLVAYTDADWTGCPDTRRSTSGFCVFNGNNLISWSSKRQHTVSRSSAEAEYRGVANAVAELSWLRNMYAEMHIPLQNLLWFSVIT</sequence>
<evidence type="ECO:0000259" key="1">
    <source>
        <dbReference type="Pfam" id="PF07727"/>
    </source>
</evidence>